<accession>A0ABV4D2U0</accession>
<evidence type="ECO:0000313" key="4">
    <source>
        <dbReference type="Proteomes" id="UP001565283"/>
    </source>
</evidence>
<evidence type="ECO:0000313" key="3">
    <source>
        <dbReference type="EMBL" id="MEY8443309.1"/>
    </source>
</evidence>
<dbReference type="EMBL" id="JBCLSH010000007">
    <property type="protein sequence ID" value="MEY8443309.1"/>
    <property type="molecule type" value="Genomic_DNA"/>
</dbReference>
<keyword evidence="4" id="KW-1185">Reference proteome</keyword>
<dbReference type="Pfam" id="PF04740">
    <property type="entry name" value="LXG"/>
    <property type="match status" value="1"/>
</dbReference>
<organism evidence="3 4">
    <name type="scientific">Lactococcus ileimucosae</name>
    <dbReference type="NCBI Taxonomy" id="2941329"/>
    <lineage>
        <taxon>Bacteria</taxon>
        <taxon>Bacillati</taxon>
        <taxon>Bacillota</taxon>
        <taxon>Bacilli</taxon>
        <taxon>Lactobacillales</taxon>
        <taxon>Streptococcaceae</taxon>
        <taxon>Lactococcus</taxon>
    </lineage>
</organism>
<dbReference type="PROSITE" id="PS51756">
    <property type="entry name" value="LXG"/>
    <property type="match status" value="1"/>
</dbReference>
<gene>
    <name evidence="3" type="ORF">AALA52_03490</name>
</gene>
<evidence type="ECO:0000256" key="1">
    <source>
        <dbReference type="ARBA" id="ARBA00034117"/>
    </source>
</evidence>
<evidence type="ECO:0000259" key="2">
    <source>
        <dbReference type="PROSITE" id="PS51756"/>
    </source>
</evidence>
<dbReference type="Proteomes" id="UP001565283">
    <property type="component" value="Unassembled WGS sequence"/>
</dbReference>
<feature type="domain" description="LXG" evidence="2">
    <location>
        <begin position="1"/>
        <end position="237"/>
    </location>
</feature>
<proteinExistence type="inferred from homology"/>
<sequence>MGLIYNPSESQGLIAALNGNIGTAEVIIDNLNQASQHLTSALDTNALSGAAYTAGKGMFSQLVLPTISKASKAVEKLKTELQKYKDYDSAVGNEVLDEDKLNMQLQALKAQQSAITSQINSYNQLASAHPENSDLNTSYVHLKEQLSSYMSTVNDDIQKVEKKLEKLHEFNDNVGALFKSSADEFKAILSIVSVLGAAQFDELGQLIFNEKNMAFFKASGEEILSKVSDKKEWFNESLSKFFESITNKTIEERKNIGKSWGAKLQPRKNGKFVKDSFTPRRWLSGKLKGISNPVSDGIGAFAKWGGRGLVMLGAVENYNEYNVKYHNKGRAIAYSGVATAASYWAGSLGASIGTAVAGAAVSSGMLAGGTALTAVAAVALPVAGAIVAGAVAGIAVKALYDNVKPVRDFVNGAGDMLNEAGNKVKDAVTNVGKAFSNPVKSLKGCFGW</sequence>
<comment type="caution">
    <text evidence="3">The sequence shown here is derived from an EMBL/GenBank/DDBJ whole genome shotgun (WGS) entry which is preliminary data.</text>
</comment>
<protein>
    <submittedName>
        <fullName evidence="3">T7SS effector LXG polymorphic toxin</fullName>
    </submittedName>
</protein>
<dbReference type="InterPro" id="IPR006829">
    <property type="entry name" value="LXG_dom"/>
</dbReference>
<reference evidence="3 4" key="1">
    <citation type="submission" date="2024-03" db="EMBL/GenBank/DDBJ databases">
        <title>Mouse gut bacterial collection (mGBC) of GemPharmatech.</title>
        <authorList>
            <person name="He Y."/>
            <person name="Dong L."/>
            <person name="Wu D."/>
            <person name="Gao X."/>
            <person name="Lin Z."/>
        </authorList>
    </citation>
    <scope>NUCLEOTIDE SEQUENCE [LARGE SCALE GENOMIC DNA]</scope>
    <source>
        <strain evidence="3 4">61-15</strain>
    </source>
</reference>
<name>A0ABV4D2U0_9LACT</name>
<dbReference type="RefSeq" id="WP_369948025.1">
    <property type="nucleotide sequence ID" value="NZ_JBCLSH010000007.1"/>
</dbReference>
<comment type="similarity">
    <text evidence="1">In the N-terminal section; belongs to the LXG family.</text>
</comment>